<sequence length="110" mass="13070">MMNIKISETNYLHFEDSILQDIGKYKDLQSWLLAIKNDEVTFHPLDCAVRINHKWLYVVQGGRLTEDIDTVINKVKKIPAVFRDFPNDYMEIEADSFEKELFFNTNYYVD</sequence>
<organism evidence="1 2">
    <name type="scientific">Anaerobutyricum soehngenii</name>
    <dbReference type="NCBI Taxonomy" id="105843"/>
    <lineage>
        <taxon>Bacteria</taxon>
        <taxon>Bacillati</taxon>
        <taxon>Bacillota</taxon>
        <taxon>Clostridia</taxon>
        <taxon>Lachnospirales</taxon>
        <taxon>Lachnospiraceae</taxon>
        <taxon>Anaerobutyricum</taxon>
    </lineage>
</organism>
<protein>
    <submittedName>
        <fullName evidence="1">Uncharacterized protein</fullName>
    </submittedName>
</protein>
<proteinExistence type="predicted"/>
<dbReference type="Proteomes" id="UP000433359">
    <property type="component" value="Unassembled WGS sequence"/>
</dbReference>
<dbReference type="EMBL" id="VULP01000001">
    <property type="protein sequence ID" value="MSU80832.1"/>
    <property type="molecule type" value="Genomic_DNA"/>
</dbReference>
<evidence type="ECO:0000313" key="2">
    <source>
        <dbReference type="Proteomes" id="UP000433359"/>
    </source>
</evidence>
<comment type="caution">
    <text evidence="1">The sequence shown here is derived from an EMBL/GenBank/DDBJ whole genome shotgun (WGS) entry which is preliminary data.</text>
</comment>
<reference evidence="1 2" key="1">
    <citation type="submission" date="2019-08" db="EMBL/GenBank/DDBJ databases">
        <title>In-depth cultivation of the pig gut microbiome towards novel bacterial diversity and tailored functional studies.</title>
        <authorList>
            <person name="Wylensek D."/>
            <person name="Hitch T.C.A."/>
            <person name="Clavel T."/>
        </authorList>
    </citation>
    <scope>NUCLEOTIDE SEQUENCE [LARGE SCALE GENOMIC DNA]</scope>
    <source>
        <strain evidence="1 2">BSM-383-APC-4H</strain>
    </source>
</reference>
<accession>A0A6N7XYY7</accession>
<dbReference type="AlphaFoldDB" id="A0A6N7XYY7"/>
<dbReference type="RefSeq" id="WP_154580230.1">
    <property type="nucleotide sequence ID" value="NZ_VULP01000001.1"/>
</dbReference>
<name>A0A6N7XYY7_9FIRM</name>
<evidence type="ECO:0000313" key="1">
    <source>
        <dbReference type="EMBL" id="MSU80832.1"/>
    </source>
</evidence>
<gene>
    <name evidence="1" type="ORF">FYJ25_00255</name>
</gene>